<evidence type="ECO:0000313" key="1">
    <source>
        <dbReference type="EMBL" id="CAB5225318.1"/>
    </source>
</evidence>
<proteinExistence type="predicted"/>
<reference evidence="1" key="1">
    <citation type="submission" date="2020-05" db="EMBL/GenBank/DDBJ databases">
        <authorList>
            <person name="Chiriac C."/>
            <person name="Salcher M."/>
            <person name="Ghai R."/>
            <person name="Kavagutti S V."/>
        </authorList>
    </citation>
    <scope>NUCLEOTIDE SEQUENCE</scope>
</reference>
<dbReference type="EMBL" id="LR798344">
    <property type="protein sequence ID" value="CAB5225318.1"/>
    <property type="molecule type" value="Genomic_DNA"/>
</dbReference>
<organism evidence="1">
    <name type="scientific">uncultured Caudovirales phage</name>
    <dbReference type="NCBI Taxonomy" id="2100421"/>
    <lineage>
        <taxon>Viruses</taxon>
        <taxon>Duplodnaviria</taxon>
        <taxon>Heunggongvirae</taxon>
        <taxon>Uroviricota</taxon>
        <taxon>Caudoviricetes</taxon>
        <taxon>Peduoviridae</taxon>
        <taxon>Maltschvirus</taxon>
        <taxon>Maltschvirus maltsch</taxon>
    </lineage>
</organism>
<accession>A0A6J7X453</accession>
<sequence>MTQDGSPKYWLRRNFNETLCLSDEAVDWLIALWEVIQLFDDIVDGDPTDRDDVDAGIWNALVGMPANAFYQRNAHVLIPLMSVAVLKWKASDQVERDGGACATSFVWRAGYYDIVLAVVQIEHGVQAAMDIGPVVLNLYGESLEEYMKEMTHA</sequence>
<name>A0A6J7X453_9CAUD</name>
<protein>
    <submittedName>
        <fullName evidence="1">Uncharacterized protein</fullName>
    </submittedName>
</protein>
<gene>
    <name evidence="1" type="ORF">UFOVP749_5</name>
</gene>